<dbReference type="InterPro" id="IPR020449">
    <property type="entry name" value="Tscrpt_reg_AraC-type_HTH"/>
</dbReference>
<dbReference type="Gene3D" id="1.10.10.60">
    <property type="entry name" value="Homeodomain-like"/>
    <property type="match status" value="2"/>
</dbReference>
<dbReference type="Proteomes" id="UP000239203">
    <property type="component" value="Unassembled WGS sequence"/>
</dbReference>
<dbReference type="Pfam" id="PF12852">
    <property type="entry name" value="Cupin_6"/>
    <property type="match status" value="1"/>
</dbReference>
<evidence type="ECO:0000256" key="1">
    <source>
        <dbReference type="ARBA" id="ARBA00023015"/>
    </source>
</evidence>
<dbReference type="InterPro" id="IPR018062">
    <property type="entry name" value="HTH_AraC-typ_CS"/>
</dbReference>
<dbReference type="PANTHER" id="PTHR46796:SF7">
    <property type="entry name" value="ARAC FAMILY TRANSCRIPTIONAL REGULATOR"/>
    <property type="match status" value="1"/>
</dbReference>
<keyword evidence="2 6" id="KW-0238">DNA-binding</keyword>
<keyword evidence="1" id="KW-0805">Transcription regulation</keyword>
<gene>
    <name evidence="6" type="ORF">CLV40_13066</name>
</gene>
<dbReference type="InterPro" id="IPR050204">
    <property type="entry name" value="AraC_XylS_family_regulators"/>
</dbReference>
<dbReference type="InterPro" id="IPR018060">
    <property type="entry name" value="HTH_AraC"/>
</dbReference>
<feature type="domain" description="HTH araC/xylS-type" evidence="5">
    <location>
        <begin position="197"/>
        <end position="295"/>
    </location>
</feature>
<dbReference type="SUPFAM" id="SSF46689">
    <property type="entry name" value="Homeodomain-like"/>
    <property type="match status" value="2"/>
</dbReference>
<dbReference type="OrthoDB" id="241790at2"/>
<evidence type="ECO:0000259" key="5">
    <source>
        <dbReference type="PROSITE" id="PS01124"/>
    </source>
</evidence>
<dbReference type="InterPro" id="IPR037923">
    <property type="entry name" value="HTH-like"/>
</dbReference>
<dbReference type="InterPro" id="IPR032783">
    <property type="entry name" value="AraC_lig"/>
</dbReference>
<dbReference type="GO" id="GO:0043565">
    <property type="term" value="F:sequence-specific DNA binding"/>
    <property type="evidence" value="ECO:0007669"/>
    <property type="project" value="InterPro"/>
</dbReference>
<dbReference type="AlphaFoldDB" id="A0A2S6GDF3"/>
<dbReference type="EMBL" id="PTIX01000030">
    <property type="protein sequence ID" value="PPK63274.1"/>
    <property type="molecule type" value="Genomic_DNA"/>
</dbReference>
<dbReference type="GO" id="GO:0003700">
    <property type="term" value="F:DNA-binding transcription factor activity"/>
    <property type="evidence" value="ECO:0007669"/>
    <property type="project" value="InterPro"/>
</dbReference>
<protein>
    <submittedName>
        <fullName evidence="6">AraC-like DNA-binding protein</fullName>
    </submittedName>
</protein>
<keyword evidence="4" id="KW-0804">Transcription</keyword>
<dbReference type="SMART" id="SM00342">
    <property type="entry name" value="HTH_ARAC"/>
    <property type="match status" value="1"/>
</dbReference>
<organism evidence="6 7">
    <name type="scientific">Actinokineospora auranticolor</name>
    <dbReference type="NCBI Taxonomy" id="155976"/>
    <lineage>
        <taxon>Bacteria</taxon>
        <taxon>Bacillati</taxon>
        <taxon>Actinomycetota</taxon>
        <taxon>Actinomycetes</taxon>
        <taxon>Pseudonocardiales</taxon>
        <taxon>Pseudonocardiaceae</taxon>
        <taxon>Actinokineospora</taxon>
    </lineage>
</organism>
<dbReference type="PROSITE" id="PS00041">
    <property type="entry name" value="HTH_ARAC_FAMILY_1"/>
    <property type="match status" value="1"/>
</dbReference>
<evidence type="ECO:0000313" key="7">
    <source>
        <dbReference type="Proteomes" id="UP000239203"/>
    </source>
</evidence>
<dbReference type="InterPro" id="IPR009057">
    <property type="entry name" value="Homeodomain-like_sf"/>
</dbReference>
<proteinExistence type="predicted"/>
<keyword evidence="7" id="KW-1185">Reference proteome</keyword>
<evidence type="ECO:0000256" key="2">
    <source>
        <dbReference type="ARBA" id="ARBA00023125"/>
    </source>
</evidence>
<comment type="caution">
    <text evidence="6">The sequence shown here is derived from an EMBL/GenBank/DDBJ whole genome shotgun (WGS) entry which is preliminary data.</text>
</comment>
<dbReference type="PRINTS" id="PR00032">
    <property type="entry name" value="HTHARAC"/>
</dbReference>
<evidence type="ECO:0000256" key="3">
    <source>
        <dbReference type="ARBA" id="ARBA00023159"/>
    </source>
</evidence>
<keyword evidence="3" id="KW-0010">Activator</keyword>
<evidence type="ECO:0000256" key="4">
    <source>
        <dbReference type="ARBA" id="ARBA00023163"/>
    </source>
</evidence>
<reference evidence="6 7" key="1">
    <citation type="submission" date="2018-02" db="EMBL/GenBank/DDBJ databases">
        <title>Genomic Encyclopedia of Archaeal and Bacterial Type Strains, Phase II (KMG-II): from individual species to whole genera.</title>
        <authorList>
            <person name="Goeker M."/>
        </authorList>
    </citation>
    <scope>NUCLEOTIDE SEQUENCE [LARGE SCALE GENOMIC DNA]</scope>
    <source>
        <strain evidence="6 7">YU 961-1</strain>
    </source>
</reference>
<evidence type="ECO:0000313" key="6">
    <source>
        <dbReference type="EMBL" id="PPK63274.1"/>
    </source>
</evidence>
<dbReference type="SUPFAM" id="SSF51215">
    <property type="entry name" value="Regulatory protein AraC"/>
    <property type="match status" value="1"/>
</dbReference>
<dbReference type="PROSITE" id="PS01124">
    <property type="entry name" value="HTH_ARAC_FAMILY_2"/>
    <property type="match status" value="1"/>
</dbReference>
<dbReference type="PANTHER" id="PTHR46796">
    <property type="entry name" value="HTH-TYPE TRANSCRIPTIONAL ACTIVATOR RHAS-RELATED"/>
    <property type="match status" value="1"/>
</dbReference>
<dbReference type="Pfam" id="PF12833">
    <property type="entry name" value="HTH_18"/>
    <property type="match status" value="1"/>
</dbReference>
<accession>A0A2S6GDF3</accession>
<sequence length="296" mass="32954">MRITGALYCQSDLGAPWGVAVPELKDMMTLQVVTSGECWLEVPGEAPIHLRQGSLTLIPHGVPHVLRSDPTARTTPLFDIPFDRHSERYESLRHGGDGPRTHLTYGVFTLDQVVGRRLAAQLPPVLRIDTWDDDTADWLHSTLRLIAREAPALRPGGETVITRLADVLVVQAIRAWLDSAPEARQGWLAALRDEQVGRALVAMHRSPAREWTVVGLAREVGMSRSAFSARFTEMVGEPAMRYLANWRMHLAHTHLRESTDSLSAVAHRFGYRSEAAFCRAFKRTFGISPGTLRRAA</sequence>
<name>A0A2S6GDF3_9PSEU</name>